<protein>
    <submittedName>
        <fullName evidence="3">Acetyl-CoA acetyltransferase</fullName>
    </submittedName>
</protein>
<dbReference type="PANTHER" id="PTHR42870">
    <property type="entry name" value="ACETYL-COA C-ACETYLTRANSFERASE"/>
    <property type="match status" value="1"/>
</dbReference>
<evidence type="ECO:0000313" key="4">
    <source>
        <dbReference type="Proteomes" id="UP001228113"/>
    </source>
</evidence>
<dbReference type="GO" id="GO:0003988">
    <property type="term" value="F:acetyl-CoA C-acyltransferase activity"/>
    <property type="evidence" value="ECO:0007669"/>
    <property type="project" value="UniProtKB-ARBA"/>
</dbReference>
<dbReference type="InterPro" id="IPR055140">
    <property type="entry name" value="Thiolase_C_2"/>
</dbReference>
<dbReference type="Pfam" id="PF00108">
    <property type="entry name" value="Thiolase_N"/>
    <property type="match status" value="1"/>
</dbReference>
<dbReference type="SUPFAM" id="SSF53901">
    <property type="entry name" value="Thiolase-like"/>
    <property type="match status" value="1"/>
</dbReference>
<gene>
    <name evidence="3" type="ORF">METESE_04120</name>
</gene>
<dbReference type="Gene3D" id="3.40.47.10">
    <property type="match status" value="1"/>
</dbReference>
<feature type="domain" description="Thiolase C-terminal" evidence="2">
    <location>
        <begin position="277"/>
        <end position="400"/>
    </location>
</feature>
<evidence type="ECO:0000259" key="1">
    <source>
        <dbReference type="Pfam" id="PF00108"/>
    </source>
</evidence>
<dbReference type="CDD" id="cd00829">
    <property type="entry name" value="SCP-x_thiolase"/>
    <property type="match status" value="1"/>
</dbReference>
<evidence type="ECO:0000313" key="3">
    <source>
        <dbReference type="EMBL" id="BDU75454.1"/>
    </source>
</evidence>
<dbReference type="InterPro" id="IPR016039">
    <property type="entry name" value="Thiolase-like"/>
</dbReference>
<accession>A0AA48KAV2</accession>
<dbReference type="AlphaFoldDB" id="A0AA48KAV2"/>
<dbReference type="Pfam" id="PF22691">
    <property type="entry name" value="Thiolase_C_1"/>
    <property type="match status" value="1"/>
</dbReference>
<name>A0AA48KAV2_9BACT</name>
<dbReference type="Proteomes" id="UP001228113">
    <property type="component" value="Chromosome"/>
</dbReference>
<keyword evidence="4" id="KW-1185">Reference proteome</keyword>
<sequence>MNRMPKPVFLAAGATTVSLGTGRPEFSPRKPRPGLDETIREAGRMTLAQIGDPGAIDECVIGNFMAERFNRQGHLGALMLNLHPALEFKPALRVEGACASGGLALVSGLKSVLSGLADVVLVLGVEIQNTVKAIYCADYLAGAGWYDGERKDGHAYFFPGAFSDRAGAYAAKVGAERAREGFAHWFRNAIENARLNPDAQEYTNRAQDLLALGRTPPNPRVFTDHLNLFDCSKVSDGAAALVVASEEGLRRLGLGREDAVQVTGLGHAAANLTTPPADPTEMATCRVAAGRALAMAGLAIGDVGVVEVHDCFTVSGILLTEALGMAAPGEGADAVVAGITRRDGRWPTNAGGGLVGYGHPTGATGVRMAVDLWRQLKGRAGTYQVAPRTEHGLMVNMGGNDKTVVSLAVKA</sequence>
<dbReference type="KEGG" id="msea:METESE_04120"/>
<feature type="domain" description="Thiolase N-terminal" evidence="1">
    <location>
        <begin position="52"/>
        <end position="146"/>
    </location>
</feature>
<reference evidence="3" key="1">
    <citation type="journal article" date="2023" name="Int. J. Syst. Evol. Microbiol.">
        <title>Mesoterricola silvestris gen. nov., sp. nov., Mesoterricola sediminis sp. nov., Geothrix oryzae sp. nov., Geothrix edaphica sp. nov., Geothrix rubra sp. nov., and Geothrix limicola sp. nov., six novel members of Acidobacteriota isolated from soils.</title>
        <authorList>
            <person name="Itoh H."/>
            <person name="Sugisawa Y."/>
            <person name="Mise K."/>
            <person name="Xu Z."/>
            <person name="Kuniyasu M."/>
            <person name="Ushijima N."/>
            <person name="Kawano K."/>
            <person name="Kobayashi E."/>
            <person name="Shiratori Y."/>
            <person name="Masuda Y."/>
            <person name="Senoo K."/>
        </authorList>
    </citation>
    <scope>NUCLEOTIDE SEQUENCE</scope>
    <source>
        <strain evidence="3">W786</strain>
    </source>
</reference>
<dbReference type="PIRSF" id="PIRSF000429">
    <property type="entry name" value="Ac-CoA_Ac_transf"/>
    <property type="match status" value="1"/>
</dbReference>
<evidence type="ECO:0000259" key="2">
    <source>
        <dbReference type="Pfam" id="PF22691"/>
    </source>
</evidence>
<dbReference type="RefSeq" id="WP_316410970.1">
    <property type="nucleotide sequence ID" value="NZ_AP027081.1"/>
</dbReference>
<proteinExistence type="predicted"/>
<dbReference type="InterPro" id="IPR020616">
    <property type="entry name" value="Thiolase_N"/>
</dbReference>
<dbReference type="EMBL" id="AP027081">
    <property type="protein sequence ID" value="BDU75454.1"/>
    <property type="molecule type" value="Genomic_DNA"/>
</dbReference>
<dbReference type="PANTHER" id="PTHR42870:SF1">
    <property type="entry name" value="NON-SPECIFIC LIPID-TRANSFER PROTEIN-LIKE 2"/>
    <property type="match status" value="1"/>
</dbReference>
<dbReference type="InterPro" id="IPR002155">
    <property type="entry name" value="Thiolase"/>
</dbReference>
<organism evidence="3 4">
    <name type="scientific">Mesoterricola sediminis</name>
    <dbReference type="NCBI Taxonomy" id="2927980"/>
    <lineage>
        <taxon>Bacteria</taxon>
        <taxon>Pseudomonadati</taxon>
        <taxon>Acidobacteriota</taxon>
        <taxon>Holophagae</taxon>
        <taxon>Holophagales</taxon>
        <taxon>Holophagaceae</taxon>
        <taxon>Mesoterricola</taxon>
    </lineage>
</organism>